<feature type="transmembrane region" description="Helical" evidence="1">
    <location>
        <begin position="198"/>
        <end position="219"/>
    </location>
</feature>
<feature type="transmembrane region" description="Helical" evidence="1">
    <location>
        <begin position="163"/>
        <end position="186"/>
    </location>
</feature>
<evidence type="ECO:0000256" key="1">
    <source>
        <dbReference type="SAM" id="Phobius"/>
    </source>
</evidence>
<proteinExistence type="predicted"/>
<reference evidence="2" key="2">
    <citation type="submission" date="2021-09" db="EMBL/GenBank/DDBJ databases">
        <authorList>
            <person name="Jia N."/>
            <person name="Wang J."/>
            <person name="Shi W."/>
            <person name="Du L."/>
            <person name="Sun Y."/>
            <person name="Zhan W."/>
            <person name="Jiang J."/>
            <person name="Wang Q."/>
            <person name="Zhang B."/>
            <person name="Ji P."/>
            <person name="Sakyi L.B."/>
            <person name="Cui X."/>
            <person name="Yuan T."/>
            <person name="Jiang B."/>
            <person name="Yang W."/>
            <person name="Lam T.T.-Y."/>
            <person name="Chang Q."/>
            <person name="Ding S."/>
            <person name="Wang X."/>
            <person name="Zhu J."/>
            <person name="Ruan X."/>
            <person name="Zhao L."/>
            <person name="Wei J."/>
            <person name="Que T."/>
            <person name="Du C."/>
            <person name="Cheng J."/>
            <person name="Dai P."/>
            <person name="Han X."/>
            <person name="Huang E."/>
            <person name="Gao Y."/>
            <person name="Liu J."/>
            <person name="Shao H."/>
            <person name="Ye R."/>
            <person name="Li L."/>
            <person name="Wei W."/>
            <person name="Wang X."/>
            <person name="Wang C."/>
            <person name="Huo Q."/>
            <person name="Li W."/>
            <person name="Guo W."/>
            <person name="Chen H."/>
            <person name="Chen S."/>
            <person name="Zhou L."/>
            <person name="Zhou L."/>
            <person name="Ni X."/>
            <person name="Tian J."/>
            <person name="Zhou Y."/>
            <person name="Sheng Y."/>
            <person name="Liu T."/>
            <person name="Pan Y."/>
            <person name="Xia L."/>
            <person name="Li J."/>
            <person name="Zhao F."/>
            <person name="Cao W."/>
        </authorList>
    </citation>
    <scope>NUCLEOTIDE SEQUENCE</scope>
    <source>
        <strain evidence="2">Rsan-2018</strain>
        <tissue evidence="2">Larvae</tissue>
    </source>
</reference>
<dbReference type="AlphaFoldDB" id="A0A9D4Q1V9"/>
<gene>
    <name evidence="2" type="ORF">HPB52_019003</name>
</gene>
<keyword evidence="1" id="KW-0812">Transmembrane</keyword>
<feature type="transmembrane region" description="Helical" evidence="1">
    <location>
        <begin position="83"/>
        <end position="105"/>
    </location>
</feature>
<keyword evidence="3" id="KW-1185">Reference proteome</keyword>
<feature type="transmembrane region" description="Helical" evidence="1">
    <location>
        <begin position="225"/>
        <end position="245"/>
    </location>
</feature>
<name>A0A9D4Q1V9_RHISA</name>
<evidence type="ECO:0000313" key="2">
    <source>
        <dbReference type="EMBL" id="KAH7962972.1"/>
    </source>
</evidence>
<organism evidence="2 3">
    <name type="scientific">Rhipicephalus sanguineus</name>
    <name type="common">Brown dog tick</name>
    <name type="synonym">Ixodes sanguineus</name>
    <dbReference type="NCBI Taxonomy" id="34632"/>
    <lineage>
        <taxon>Eukaryota</taxon>
        <taxon>Metazoa</taxon>
        <taxon>Ecdysozoa</taxon>
        <taxon>Arthropoda</taxon>
        <taxon>Chelicerata</taxon>
        <taxon>Arachnida</taxon>
        <taxon>Acari</taxon>
        <taxon>Parasitiformes</taxon>
        <taxon>Ixodida</taxon>
        <taxon>Ixodoidea</taxon>
        <taxon>Ixodidae</taxon>
        <taxon>Rhipicephalinae</taxon>
        <taxon>Rhipicephalus</taxon>
        <taxon>Rhipicephalus</taxon>
    </lineage>
</organism>
<sequence length="285" mass="31056">MSILVASSFAVPAAFTVVLAAYVYPQLFMTALAPRTSKRALSEVLNKCISAATGVGLAHWFVRMVPLARTMVDKSALVVQVPIADYMTAAGVLFAHVMNTMFLAVNNGVSVHETSERTVERYVLGTRQYTYDVRPLSSVIYTKLGLLASIHFFVEGFNIGSSVFGTVGLFFSTVTSQIAIALVLGVMGLRTGCGVWKILKMAVLYSSTTPLGIMCGLATEDNAGWMSYMTLAIIVSLMAGCYLAVYMEHIALREISLMSEGKGNRCLFFFTPVLFLICLYSMYEL</sequence>
<keyword evidence="1" id="KW-0472">Membrane</keyword>
<dbReference type="EMBL" id="JABSTV010001249">
    <property type="protein sequence ID" value="KAH7962972.1"/>
    <property type="molecule type" value="Genomic_DNA"/>
</dbReference>
<feature type="transmembrane region" description="Helical" evidence="1">
    <location>
        <begin position="266"/>
        <end position="283"/>
    </location>
</feature>
<keyword evidence="1" id="KW-1133">Transmembrane helix</keyword>
<feature type="transmembrane region" description="Helical" evidence="1">
    <location>
        <begin position="44"/>
        <end position="62"/>
    </location>
</feature>
<protein>
    <submittedName>
        <fullName evidence="2">Uncharacterized protein</fullName>
    </submittedName>
</protein>
<comment type="caution">
    <text evidence="2">The sequence shown here is derived from an EMBL/GenBank/DDBJ whole genome shotgun (WGS) entry which is preliminary data.</text>
</comment>
<accession>A0A9D4Q1V9</accession>
<dbReference type="Proteomes" id="UP000821837">
    <property type="component" value="Chromosome 3"/>
</dbReference>
<evidence type="ECO:0000313" key="3">
    <source>
        <dbReference type="Proteomes" id="UP000821837"/>
    </source>
</evidence>
<reference evidence="2" key="1">
    <citation type="journal article" date="2020" name="Cell">
        <title>Large-Scale Comparative Analyses of Tick Genomes Elucidate Their Genetic Diversity and Vector Capacities.</title>
        <authorList>
            <consortium name="Tick Genome and Microbiome Consortium (TIGMIC)"/>
            <person name="Jia N."/>
            <person name="Wang J."/>
            <person name="Shi W."/>
            <person name="Du L."/>
            <person name="Sun Y."/>
            <person name="Zhan W."/>
            <person name="Jiang J.F."/>
            <person name="Wang Q."/>
            <person name="Zhang B."/>
            <person name="Ji P."/>
            <person name="Bell-Sakyi L."/>
            <person name="Cui X.M."/>
            <person name="Yuan T.T."/>
            <person name="Jiang B.G."/>
            <person name="Yang W.F."/>
            <person name="Lam T.T."/>
            <person name="Chang Q.C."/>
            <person name="Ding S.J."/>
            <person name="Wang X.J."/>
            <person name="Zhu J.G."/>
            <person name="Ruan X.D."/>
            <person name="Zhao L."/>
            <person name="Wei J.T."/>
            <person name="Ye R.Z."/>
            <person name="Que T.C."/>
            <person name="Du C.H."/>
            <person name="Zhou Y.H."/>
            <person name="Cheng J.X."/>
            <person name="Dai P.F."/>
            <person name="Guo W.B."/>
            <person name="Han X.H."/>
            <person name="Huang E.J."/>
            <person name="Li L.F."/>
            <person name="Wei W."/>
            <person name="Gao Y.C."/>
            <person name="Liu J.Z."/>
            <person name="Shao H.Z."/>
            <person name="Wang X."/>
            <person name="Wang C.C."/>
            <person name="Yang T.C."/>
            <person name="Huo Q.B."/>
            <person name="Li W."/>
            <person name="Chen H.Y."/>
            <person name="Chen S.E."/>
            <person name="Zhou L.G."/>
            <person name="Ni X.B."/>
            <person name="Tian J.H."/>
            <person name="Sheng Y."/>
            <person name="Liu T."/>
            <person name="Pan Y.S."/>
            <person name="Xia L.Y."/>
            <person name="Li J."/>
            <person name="Zhao F."/>
            <person name="Cao W.C."/>
        </authorList>
    </citation>
    <scope>NUCLEOTIDE SEQUENCE</scope>
    <source>
        <strain evidence="2">Rsan-2018</strain>
    </source>
</reference>